<feature type="region of interest" description="Disordered" evidence="1">
    <location>
        <begin position="33"/>
        <end position="85"/>
    </location>
</feature>
<proteinExistence type="predicted"/>
<dbReference type="PATRIC" id="fig|1230458.4.peg.2092"/>
<evidence type="ECO:0000256" key="1">
    <source>
        <dbReference type="SAM" id="MobiDB-lite"/>
    </source>
</evidence>
<protein>
    <recommendedName>
        <fullName evidence="4">DUF3426 domain-containing protein</fullName>
    </recommendedName>
</protein>
<dbReference type="NCBIfam" id="NF038353">
    <property type="entry name" value="FxLYD_dom"/>
    <property type="match status" value="1"/>
</dbReference>
<reference evidence="2 3" key="1">
    <citation type="journal article" date="2014" name="PLoS Genet.">
        <title>Phylogenetically driven sequencing of extremely halophilic archaea reveals strategies for static and dynamic osmo-response.</title>
        <authorList>
            <person name="Becker E.A."/>
            <person name="Seitzer P.M."/>
            <person name="Tritt A."/>
            <person name="Larsen D."/>
            <person name="Krusor M."/>
            <person name="Yao A.I."/>
            <person name="Wu D."/>
            <person name="Madern D."/>
            <person name="Eisen J.A."/>
            <person name="Darling A.E."/>
            <person name="Facciotti M.T."/>
        </authorList>
    </citation>
    <scope>NUCLEOTIDE SEQUENCE [LARGE SCALE GENOMIC DNA]</scope>
    <source>
        <strain evidence="2 3">DSM 12281</strain>
    </source>
</reference>
<dbReference type="PROSITE" id="PS51257">
    <property type="entry name" value="PROKAR_LIPOPROTEIN"/>
    <property type="match status" value="1"/>
</dbReference>
<keyword evidence="3" id="KW-1185">Reference proteome</keyword>
<comment type="caution">
    <text evidence="2">The sequence shown here is derived from an EMBL/GenBank/DDBJ whole genome shotgun (WGS) entry which is preliminary data.</text>
</comment>
<gene>
    <name evidence="2" type="ORF">C484_10391</name>
</gene>
<sequence length="162" mass="17227">MGVYGKTSMADNNEFSRRSVLVGTATGLTAAVAGCSGSSDDDYEEGNGGDSGNGGDNGGDNSSSGDEETASITEHEMTTTETDYGTTELVVEGTVKNNTDELIDYVEVSVRAYNDDDQQIDTYMANTTELGGGKEWPFEVSLYDVEESDVADYDIAIEANQY</sequence>
<evidence type="ECO:0000313" key="3">
    <source>
        <dbReference type="Proteomes" id="UP000011648"/>
    </source>
</evidence>
<dbReference type="EMBL" id="AOIL01000037">
    <property type="protein sequence ID" value="ELY91429.1"/>
    <property type="molecule type" value="Genomic_DNA"/>
</dbReference>
<feature type="compositionally biased region" description="Gly residues" evidence="1">
    <location>
        <begin position="48"/>
        <end position="58"/>
    </location>
</feature>
<dbReference type="Proteomes" id="UP000011648">
    <property type="component" value="Unassembled WGS sequence"/>
</dbReference>
<evidence type="ECO:0000313" key="2">
    <source>
        <dbReference type="EMBL" id="ELY91429.1"/>
    </source>
</evidence>
<organism evidence="2 3">
    <name type="scientific">Natrialba taiwanensis DSM 12281</name>
    <dbReference type="NCBI Taxonomy" id="1230458"/>
    <lineage>
        <taxon>Archaea</taxon>
        <taxon>Methanobacteriati</taxon>
        <taxon>Methanobacteriota</taxon>
        <taxon>Stenosarchaea group</taxon>
        <taxon>Halobacteria</taxon>
        <taxon>Halobacteriales</taxon>
        <taxon>Natrialbaceae</taxon>
        <taxon>Natrialba</taxon>
    </lineage>
</organism>
<evidence type="ECO:0008006" key="4">
    <source>
        <dbReference type="Google" id="ProtNLM"/>
    </source>
</evidence>
<dbReference type="AlphaFoldDB" id="L9ZYN6"/>
<dbReference type="InterPro" id="IPR047676">
    <property type="entry name" value="FxLYD_dom"/>
</dbReference>
<name>L9ZYN6_9EURY</name>
<accession>L9ZYN6</accession>